<reference evidence="8" key="1">
    <citation type="submission" date="2020-05" db="EMBL/GenBank/DDBJ databases">
        <authorList>
            <person name="Chiriac C."/>
            <person name="Salcher M."/>
            <person name="Ghai R."/>
            <person name="Kavagutti S V."/>
        </authorList>
    </citation>
    <scope>NUCLEOTIDE SEQUENCE</scope>
</reference>
<dbReference type="InterPro" id="IPR036881">
    <property type="entry name" value="Glyco_hydro_3_C_sf"/>
</dbReference>
<dbReference type="Pfam" id="PF00933">
    <property type="entry name" value="Glyco_hydro_3"/>
    <property type="match status" value="1"/>
</dbReference>
<evidence type="ECO:0000313" key="5">
    <source>
        <dbReference type="EMBL" id="CAB4770942.1"/>
    </source>
</evidence>
<dbReference type="Pfam" id="PF07691">
    <property type="entry name" value="PA14"/>
    <property type="match status" value="1"/>
</dbReference>
<protein>
    <submittedName>
        <fullName evidence="8">Unannotated protein</fullName>
    </submittedName>
</protein>
<dbReference type="SUPFAM" id="SSF52279">
    <property type="entry name" value="Beta-D-glucan exohydrolase, C-terminal domain"/>
    <property type="match status" value="1"/>
</dbReference>
<evidence type="ECO:0000259" key="3">
    <source>
        <dbReference type="PROSITE" id="PS51820"/>
    </source>
</evidence>
<dbReference type="EMBL" id="CAFBMF010000023">
    <property type="protein sequence ID" value="CAB4893637.1"/>
    <property type="molecule type" value="Genomic_DNA"/>
</dbReference>
<name>A0A6J7FDX2_9ZZZZ</name>
<dbReference type="InterPro" id="IPR017853">
    <property type="entry name" value="GH"/>
</dbReference>
<dbReference type="InterPro" id="IPR026891">
    <property type="entry name" value="Fn3-like"/>
</dbReference>
<dbReference type="InterPro" id="IPR001764">
    <property type="entry name" value="Glyco_hydro_3_N"/>
</dbReference>
<keyword evidence="2" id="KW-0378">Hydrolase</keyword>
<comment type="similarity">
    <text evidence="1">Belongs to the glycosyl hydrolase 3 family.</text>
</comment>
<dbReference type="Gene3D" id="3.20.20.300">
    <property type="entry name" value="Glycoside hydrolase, family 3, N-terminal domain"/>
    <property type="match status" value="1"/>
</dbReference>
<dbReference type="GO" id="GO:0008422">
    <property type="term" value="F:beta-glucosidase activity"/>
    <property type="evidence" value="ECO:0007669"/>
    <property type="project" value="TreeGrafter"/>
</dbReference>
<dbReference type="InterPro" id="IPR011658">
    <property type="entry name" value="PA14_dom"/>
</dbReference>
<dbReference type="Gene3D" id="2.60.120.260">
    <property type="entry name" value="Galactose-binding domain-like"/>
    <property type="match status" value="1"/>
</dbReference>
<dbReference type="InterPro" id="IPR050288">
    <property type="entry name" value="Cellulose_deg_GH3"/>
</dbReference>
<dbReference type="PROSITE" id="PS51820">
    <property type="entry name" value="PA14"/>
    <property type="match status" value="1"/>
</dbReference>
<dbReference type="FunFam" id="2.60.40.10:FF:000495">
    <property type="entry name" value="Periplasmic beta-glucosidase"/>
    <property type="match status" value="1"/>
</dbReference>
<evidence type="ECO:0000313" key="4">
    <source>
        <dbReference type="EMBL" id="CAB4716996.1"/>
    </source>
</evidence>
<dbReference type="InterPro" id="IPR019800">
    <property type="entry name" value="Glyco_hydro_3_AS"/>
</dbReference>
<evidence type="ECO:0000313" key="8">
    <source>
        <dbReference type="EMBL" id="CAB4893637.1"/>
    </source>
</evidence>
<dbReference type="InterPro" id="IPR002772">
    <property type="entry name" value="Glyco_hydro_3_C"/>
</dbReference>
<evidence type="ECO:0000313" key="7">
    <source>
        <dbReference type="EMBL" id="CAB4879369.1"/>
    </source>
</evidence>
<dbReference type="EMBL" id="CAFAAL010000061">
    <property type="protein sequence ID" value="CAB4804023.1"/>
    <property type="molecule type" value="Genomic_DNA"/>
</dbReference>
<dbReference type="InterPro" id="IPR036962">
    <property type="entry name" value="Glyco_hydro_3_N_sf"/>
</dbReference>
<dbReference type="Gene3D" id="2.60.40.10">
    <property type="entry name" value="Immunoglobulins"/>
    <property type="match status" value="1"/>
</dbReference>
<dbReference type="EMBL" id="CAFBLJ010000099">
    <property type="protein sequence ID" value="CAB4879369.1"/>
    <property type="molecule type" value="Genomic_DNA"/>
</dbReference>
<evidence type="ECO:0000256" key="1">
    <source>
        <dbReference type="ARBA" id="ARBA00005336"/>
    </source>
</evidence>
<dbReference type="Gene3D" id="3.40.50.1700">
    <property type="entry name" value="Glycoside hydrolase family 3 C-terminal domain"/>
    <property type="match status" value="1"/>
</dbReference>
<dbReference type="EMBL" id="CAEZYH010000023">
    <property type="protein sequence ID" value="CAB4716996.1"/>
    <property type="molecule type" value="Genomic_DNA"/>
</dbReference>
<dbReference type="Pfam" id="PF14310">
    <property type="entry name" value="Fn3-like"/>
    <property type="match status" value="1"/>
</dbReference>
<dbReference type="PANTHER" id="PTHR42715:SF3">
    <property type="entry name" value="BETA-GLUCOSIDASE B-RELATED"/>
    <property type="match status" value="1"/>
</dbReference>
<evidence type="ECO:0000256" key="2">
    <source>
        <dbReference type="ARBA" id="ARBA00022801"/>
    </source>
</evidence>
<dbReference type="AlphaFoldDB" id="A0A6J7FDX2"/>
<feature type="domain" description="PA14" evidence="3">
    <location>
        <begin position="394"/>
        <end position="546"/>
    </location>
</feature>
<dbReference type="PANTHER" id="PTHR42715">
    <property type="entry name" value="BETA-GLUCOSIDASE"/>
    <property type="match status" value="1"/>
</dbReference>
<dbReference type="GO" id="GO:0009251">
    <property type="term" value="P:glucan catabolic process"/>
    <property type="evidence" value="ECO:0007669"/>
    <property type="project" value="TreeGrafter"/>
</dbReference>
<organism evidence="8">
    <name type="scientific">freshwater metagenome</name>
    <dbReference type="NCBI Taxonomy" id="449393"/>
    <lineage>
        <taxon>unclassified sequences</taxon>
        <taxon>metagenomes</taxon>
        <taxon>ecological metagenomes</taxon>
    </lineage>
</organism>
<accession>A0A6J7FDX2</accession>
<gene>
    <name evidence="4" type="ORF">UFOPK2658_00758</name>
    <name evidence="5" type="ORF">UFOPK2880_00815</name>
    <name evidence="6" type="ORF">UFOPK3004_00836</name>
    <name evidence="7" type="ORF">UFOPK3304_01494</name>
    <name evidence="8" type="ORF">UFOPK3494_00541</name>
</gene>
<dbReference type="InterPro" id="IPR037524">
    <property type="entry name" value="PA14/GLEYA"/>
</dbReference>
<proteinExistence type="inferred from homology"/>
<dbReference type="EMBL" id="CAEZZP010000041">
    <property type="protein sequence ID" value="CAB4770942.1"/>
    <property type="molecule type" value="Genomic_DNA"/>
</dbReference>
<dbReference type="Pfam" id="PF01915">
    <property type="entry name" value="Glyco_hydro_3_C"/>
    <property type="match status" value="1"/>
</dbReference>
<sequence>MTIEEKALLTTGATMWSTNPVDRFDIPAVTVTDGPAGARGPITPGIGTQVATLCIPCGSALGATFDVPLLEELGVALGHQTRSKGARVLLAPTVNLHRSPLFGRSFECYSEDPLLSGKLAASFIRGVQSRGVATTVKHFVGNDAEFERMTINSVIDQRTLREVYLLPFELAVREGGSLGIMTSYNRMNGVYCAENRELLQDILRDEWGFEGFVVTDWFAGFTTEGAAHAGLDLEMPAPPRGYGKFLAEAVNEGRVDEADLDRAVRTLLSTFERLGALDDEPQAPMAIDLPEHRQLARRAAISSMVLLRNEKVNDQALLPLNTNGLKSVAVIGPNAERTRIMGGGSAEVMPHHRTAIIDVLRERLGAKVAVRHEAGGNIDKTTPTIDPLMVKRPDGTPGFEVVVFDGDASNNTELTRVHRPDGRILLVARNDAGVPTSSYHFKATGLITVETTGQYVVSLVEVSPCRLLLDGELVVDGASTIPARGQSFFGMGSVELTAIVDLVAGQQHELILECDATNKQWAHGAQVGLQFVEQDDPVRRAVELAAECDIALVVVGTTDDWESEGHDRDTLDLPGRQVELIRAVAAANKKTIVLVNTGAPVDMSWASDVPSVMQVWFGGQEMGHAVVDVLLGEADPGGRLPTTIPERIEHTPAYGNFPGEHGQVRYGEGVFIGYRWYESRHLPVRFPFGHGLSYTTFEIGQPDCDDTEISSDQKVTIRIPVTNIGNRAGTEVVQVYVAPRNSSVQRPKKELKSFAKVNLSPGESTVITIELSPRDFAFWNPSDIYRSVLRPQVTGESASISLNQKGFWQVDAGLYDIHIGSSSAQIAQQVVIAISNEIDLSE</sequence>
<dbReference type="PROSITE" id="PS00775">
    <property type="entry name" value="GLYCOSYL_HYDROL_F3"/>
    <property type="match status" value="1"/>
</dbReference>
<evidence type="ECO:0000313" key="6">
    <source>
        <dbReference type="EMBL" id="CAB4804023.1"/>
    </source>
</evidence>
<dbReference type="SMART" id="SM01217">
    <property type="entry name" value="Fn3_like"/>
    <property type="match status" value="1"/>
</dbReference>
<dbReference type="InterPro" id="IPR013783">
    <property type="entry name" value="Ig-like_fold"/>
</dbReference>
<dbReference type="PRINTS" id="PR00133">
    <property type="entry name" value="GLHYDRLASE3"/>
</dbReference>
<dbReference type="SMART" id="SM00758">
    <property type="entry name" value="PA14"/>
    <property type="match status" value="1"/>
</dbReference>
<dbReference type="SUPFAM" id="SSF51445">
    <property type="entry name" value="(Trans)glycosidases"/>
    <property type="match status" value="1"/>
</dbReference>